<name>G2QUP1_THETT</name>
<organism evidence="2 3">
    <name type="scientific">Thermothielavioides terrestris (strain ATCC 38088 / NRRL 8126)</name>
    <name type="common">Thielavia terrestris</name>
    <dbReference type="NCBI Taxonomy" id="578455"/>
    <lineage>
        <taxon>Eukaryota</taxon>
        <taxon>Fungi</taxon>
        <taxon>Dikarya</taxon>
        <taxon>Ascomycota</taxon>
        <taxon>Pezizomycotina</taxon>
        <taxon>Sordariomycetes</taxon>
        <taxon>Sordariomycetidae</taxon>
        <taxon>Sordariales</taxon>
        <taxon>Chaetomiaceae</taxon>
        <taxon>Thermothielavioides</taxon>
        <taxon>Thermothielavioides terrestris</taxon>
    </lineage>
</organism>
<dbReference type="HOGENOM" id="CLU_1332741_0_0_1"/>
<feature type="compositionally biased region" description="Basic and acidic residues" evidence="1">
    <location>
        <begin position="88"/>
        <end position="105"/>
    </location>
</feature>
<reference evidence="2 3" key="1">
    <citation type="journal article" date="2011" name="Nat. Biotechnol.">
        <title>Comparative genomic analysis of the thermophilic biomass-degrading fungi Myceliophthora thermophila and Thielavia terrestris.</title>
        <authorList>
            <person name="Berka R.M."/>
            <person name="Grigoriev I.V."/>
            <person name="Otillar R."/>
            <person name="Salamov A."/>
            <person name="Grimwood J."/>
            <person name="Reid I."/>
            <person name="Ishmael N."/>
            <person name="John T."/>
            <person name="Darmond C."/>
            <person name="Moisan M.-C."/>
            <person name="Henrissat B."/>
            <person name="Coutinho P.M."/>
            <person name="Lombard V."/>
            <person name="Natvig D.O."/>
            <person name="Lindquist E."/>
            <person name="Schmutz J."/>
            <person name="Lucas S."/>
            <person name="Harris P."/>
            <person name="Powlowski J."/>
            <person name="Bellemare A."/>
            <person name="Taylor D."/>
            <person name="Butler G."/>
            <person name="de Vries R.P."/>
            <person name="Allijn I.E."/>
            <person name="van den Brink J."/>
            <person name="Ushinsky S."/>
            <person name="Storms R."/>
            <person name="Powell A.J."/>
            <person name="Paulsen I.T."/>
            <person name="Elbourne L.D.H."/>
            <person name="Baker S.E."/>
            <person name="Magnuson J."/>
            <person name="LaBoissiere S."/>
            <person name="Clutterbuck A.J."/>
            <person name="Martinez D."/>
            <person name="Wogulis M."/>
            <person name="de Leon A.L."/>
            <person name="Rey M.W."/>
            <person name="Tsang A."/>
        </authorList>
    </citation>
    <scope>NUCLEOTIDE SEQUENCE [LARGE SCALE GENOMIC DNA]</scope>
    <source>
        <strain evidence="3">ATCC 38088 / NRRL 8126</strain>
    </source>
</reference>
<dbReference type="KEGG" id="ttt:THITE_112631"/>
<evidence type="ECO:0000313" key="2">
    <source>
        <dbReference type="EMBL" id="AEO62886.1"/>
    </source>
</evidence>
<feature type="compositionally biased region" description="Basic and acidic residues" evidence="1">
    <location>
        <begin position="25"/>
        <end position="35"/>
    </location>
</feature>
<dbReference type="RefSeq" id="XP_003649222.1">
    <property type="nucleotide sequence ID" value="XM_003649174.1"/>
</dbReference>
<dbReference type="EMBL" id="CP003009">
    <property type="protein sequence ID" value="AEO62886.1"/>
    <property type="molecule type" value="Genomic_DNA"/>
</dbReference>
<dbReference type="GeneID" id="11523701"/>
<accession>G2QUP1</accession>
<sequence length="206" mass="22609">MGLRELEDAYELREREFDESVAPDVRLEEGHREVSQRVGSGKRHREPTAGDEGEAAAQRPRLDDAFPLVNHGLDGSATRGPDGPGKPPLERGSPEAQETHAREPGHPGPGRRPPSDQTARSSLAGGVRAPDHRPYVAAAARKPVEDEGWPFEQQLIQAQEVDPWVTEGAWKTARMRRQWKLGDDGILRYSGRIYVAMAASGRLASA</sequence>
<evidence type="ECO:0000256" key="1">
    <source>
        <dbReference type="SAM" id="MobiDB-lite"/>
    </source>
</evidence>
<dbReference type="AlphaFoldDB" id="G2QUP1"/>
<evidence type="ECO:0000313" key="3">
    <source>
        <dbReference type="Proteomes" id="UP000008181"/>
    </source>
</evidence>
<protein>
    <submittedName>
        <fullName evidence="2">Uncharacterized protein</fullName>
    </submittedName>
</protein>
<gene>
    <name evidence="2" type="ORF">THITE_112631</name>
</gene>
<proteinExistence type="predicted"/>
<feature type="region of interest" description="Disordered" evidence="1">
    <location>
        <begin position="15"/>
        <end position="134"/>
    </location>
</feature>
<keyword evidence="3" id="KW-1185">Reference proteome</keyword>
<dbReference type="Proteomes" id="UP000008181">
    <property type="component" value="Chromosome 1"/>
</dbReference>